<dbReference type="NCBIfam" id="NF033516">
    <property type="entry name" value="transpos_IS3"/>
    <property type="match status" value="1"/>
</dbReference>
<evidence type="ECO:0000313" key="4">
    <source>
        <dbReference type="EMBL" id="VEU76418.1"/>
    </source>
</evidence>
<dbReference type="Pfam" id="PF00665">
    <property type="entry name" value="rve"/>
    <property type="match status" value="1"/>
</dbReference>
<dbReference type="GO" id="GO:0003676">
    <property type="term" value="F:nucleic acid binding"/>
    <property type="evidence" value="ECO:0007669"/>
    <property type="project" value="InterPro"/>
</dbReference>
<dbReference type="InterPro" id="IPR001584">
    <property type="entry name" value="Integrase_cat-core"/>
</dbReference>
<dbReference type="EMBL" id="LR215039">
    <property type="protein sequence ID" value="VEU76418.1"/>
    <property type="molecule type" value="Genomic_DNA"/>
</dbReference>
<keyword evidence="5" id="KW-1185">Reference proteome</keyword>
<evidence type="ECO:0000256" key="1">
    <source>
        <dbReference type="ARBA" id="ARBA00002286"/>
    </source>
</evidence>
<dbReference type="PANTHER" id="PTHR46889">
    <property type="entry name" value="TRANSPOSASE INSF FOR INSERTION SEQUENCE IS3B-RELATED"/>
    <property type="match status" value="1"/>
</dbReference>
<dbReference type="InterPro" id="IPR050900">
    <property type="entry name" value="Transposase_IS3/IS150/IS904"/>
</dbReference>
<name>A0A449B758_9BACT</name>
<accession>A0A449B758</accession>
<reference evidence="4 5" key="1">
    <citation type="submission" date="2019-01" db="EMBL/GenBank/DDBJ databases">
        <authorList>
            <consortium name="Pathogen Informatics"/>
        </authorList>
    </citation>
    <scope>NUCLEOTIDE SEQUENCE [LARGE SCALE GENOMIC DNA]</scope>
    <source>
        <strain evidence="4 5">NCTC10179</strain>
    </source>
</reference>
<dbReference type="Gene3D" id="3.30.420.10">
    <property type="entry name" value="Ribonuclease H-like superfamily/Ribonuclease H"/>
    <property type="match status" value="1"/>
</dbReference>
<dbReference type="PROSITE" id="PS50994">
    <property type="entry name" value="INTEGRASE"/>
    <property type="match status" value="1"/>
</dbReference>
<dbReference type="AlphaFoldDB" id="A0A449B758"/>
<dbReference type="InterPro" id="IPR048020">
    <property type="entry name" value="Transpos_IS3"/>
</dbReference>
<dbReference type="OrthoDB" id="397987at2"/>
<organism evidence="4 5">
    <name type="scientific">Mycoplasmopsis columboralis</name>
    <dbReference type="NCBI Taxonomy" id="171282"/>
    <lineage>
        <taxon>Bacteria</taxon>
        <taxon>Bacillati</taxon>
        <taxon>Mycoplasmatota</taxon>
        <taxon>Mycoplasmoidales</taxon>
        <taxon>Metamycoplasmataceae</taxon>
        <taxon>Mycoplasmopsis</taxon>
    </lineage>
</organism>
<dbReference type="Pfam" id="PF13333">
    <property type="entry name" value="rve_2"/>
    <property type="match status" value="1"/>
</dbReference>
<dbReference type="RefSeq" id="WP_129693790.1">
    <property type="nucleotide sequence ID" value="NZ_LR215039.1"/>
</dbReference>
<evidence type="ECO:0000313" key="5">
    <source>
        <dbReference type="Proteomes" id="UP000289497"/>
    </source>
</evidence>
<proteinExistence type="predicted"/>
<dbReference type="InterPro" id="IPR025948">
    <property type="entry name" value="HTH-like_dom"/>
</dbReference>
<feature type="domain" description="Integrase catalytic" evidence="3">
    <location>
        <begin position="232"/>
        <end position="396"/>
    </location>
</feature>
<feature type="region of interest" description="Disordered" evidence="2">
    <location>
        <begin position="68"/>
        <end position="91"/>
    </location>
</feature>
<dbReference type="GO" id="GO:0015074">
    <property type="term" value="P:DNA integration"/>
    <property type="evidence" value="ECO:0007669"/>
    <property type="project" value="InterPro"/>
</dbReference>
<dbReference type="InterPro" id="IPR036397">
    <property type="entry name" value="RNaseH_sf"/>
</dbReference>
<dbReference type="Pfam" id="PF13276">
    <property type="entry name" value="HTH_21"/>
    <property type="match status" value="1"/>
</dbReference>
<sequence length="397" mass="47760">MKQLKPIEWKEWFKLYQNYKSNIISYSEYVFLTKSQFQKDWRNPYVRSWFRKKYKWFQTNEDVLVSKTGTAPKKGKGSGRPLKRPDPSQYSRTDLEEIVKIYREIFPEISEKEIKKRIKNKGKKLSAKVLTQEFGIPKSTYYYRLNSKGRSFTEDKETIDLIVKSFFENKSRYGRKRLEIYILKKYGKCINYRKIGRIMQKLNLKCSTRIPKRKREIKNLNVKFQDLVKRDFSGKTNNIIATDVSYIPNIYSEMGNHLYLSIAIHHKTKKIINWNLSKNNDLDLVINHIKHIKFDREWIIHSDHGFQYSSKEYQKIISENNGKISMGRIGNSLDNREAEYFFSVIKSECLNDPKVKYMKFEELNELITNYINWYNNDRFQSQIDWKTPQQCWDVCVF</sequence>
<evidence type="ECO:0000259" key="3">
    <source>
        <dbReference type="PROSITE" id="PS50994"/>
    </source>
</evidence>
<gene>
    <name evidence="4" type="ORF">NCTC10179_00599</name>
</gene>
<dbReference type="PANTHER" id="PTHR46889:SF5">
    <property type="entry name" value="INTEGRASE PROTEIN"/>
    <property type="match status" value="1"/>
</dbReference>
<dbReference type="SUPFAM" id="SSF53098">
    <property type="entry name" value="Ribonuclease H-like"/>
    <property type="match status" value="1"/>
</dbReference>
<dbReference type="Proteomes" id="UP000289497">
    <property type="component" value="Chromosome"/>
</dbReference>
<comment type="function">
    <text evidence="1">Involved in the transposition of the insertion sequence.</text>
</comment>
<evidence type="ECO:0000256" key="2">
    <source>
        <dbReference type="SAM" id="MobiDB-lite"/>
    </source>
</evidence>
<protein>
    <submittedName>
        <fullName evidence="4">Integrase-recombinase protein</fullName>
    </submittedName>
</protein>
<dbReference type="KEGG" id="mcou:NCTC10179_00599"/>
<dbReference type="InterPro" id="IPR012337">
    <property type="entry name" value="RNaseH-like_sf"/>
</dbReference>